<dbReference type="InterPro" id="IPR013783">
    <property type="entry name" value="Ig-like_fold"/>
</dbReference>
<dbReference type="InterPro" id="IPR043772">
    <property type="entry name" value="MBG_3"/>
</dbReference>
<dbReference type="Pfam" id="PF18887">
    <property type="entry name" value="MBG_3"/>
    <property type="match status" value="7"/>
</dbReference>
<dbReference type="InterPro" id="IPR003599">
    <property type="entry name" value="Ig_sub"/>
</dbReference>
<dbReference type="PROSITE" id="PS50835">
    <property type="entry name" value="IG_LIKE"/>
    <property type="match status" value="1"/>
</dbReference>
<dbReference type="InterPro" id="IPR044023">
    <property type="entry name" value="Ig_7"/>
</dbReference>
<dbReference type="InterPro" id="IPR026444">
    <property type="entry name" value="Secre_tail"/>
</dbReference>
<name>A0ABY4G5B2_9BACT</name>
<dbReference type="Proteomes" id="UP000830401">
    <property type="component" value="Chromosome"/>
</dbReference>
<dbReference type="Pfam" id="PF18962">
    <property type="entry name" value="Por_Secre_tail"/>
    <property type="match status" value="1"/>
</dbReference>
<feature type="domain" description="Ig-like" evidence="1">
    <location>
        <begin position="218"/>
        <end position="301"/>
    </location>
</feature>
<dbReference type="SMART" id="SM00409">
    <property type="entry name" value="IG"/>
    <property type="match status" value="1"/>
</dbReference>
<evidence type="ECO:0000313" key="3">
    <source>
        <dbReference type="Proteomes" id="UP000830401"/>
    </source>
</evidence>
<reference evidence="2" key="1">
    <citation type="submission" date="2022-04" db="EMBL/GenBank/DDBJ databases">
        <title>Hymenobacter sp. isolated from the air.</title>
        <authorList>
            <person name="Won M."/>
            <person name="Lee C.-M."/>
            <person name="Woen H.-Y."/>
            <person name="Kwon S.-W."/>
        </authorList>
    </citation>
    <scope>NUCLEOTIDE SEQUENCE</scope>
    <source>
        <strain evidence="2">5420S-77</strain>
    </source>
</reference>
<sequence length="1597" mass="160394">MTLTASGGTSYLWSNGETTSSITVSASGNYSVTATNAARCSAASAVTTVTVNPLPSAAFAYATGSFCKSGINPTPSISGEAGGTFSSGTGLSLDEKTGAINLSASTAGTYVVTYTVSGTCSSSATASITITDAPVATFTYGAASYCTSVPSAQVALAAGATVGTFSASPTGLAINAATGEINPSTSLAGTYVVTNTIAASNGCAVTSATTSVSIKAVPVIVTQPLATTVKFGEQASFTVQATGTGVEYQWYKGALGSGSLISGATNSTYTISSAAITDADEYYVLVTGACSSVTSAAVRLTVDKATATLMLTAADLTQTYDGTGKTVIATVSPANLAGVSVTYARLTNGVAGPASSTLPVDAGSYQVVARLSNDNYAAEDVTNTLVIKKADQNITVTTAAPSSAVFGSSFTVAATSSSGLVVTYASAGSLTNNGATYTMTRGTGTGTVKYSQAGNENYNEAPEVIATVNAVKADQSITITTASPSSAVYNTSFTVAATASSGLPVSYGRTGALTNSGASYTLTSGTTGGTVTYNQAGNENYNAAPELTAPVTALKANATLELTASDLSQLYTGTGKTVGITTDPANLAGVSVTYARLTNGVAGPASSTLPVDAGSYQVVGSLSNDNYAAEDVTNTLVIDKAVATLALGTTTFTYTGSPKAVTVTTTPSGLSGVAVTYNGSSTTPAAAGTYDVVASLSNPNYTASDALGKLTIEKALATVTLGSLSQTYTGNALAATASTSATGSSTFTYTYSQGGTPVIAPTNAGSYAVEVTLHNDNFTGSATGTLVIGKAAASVTLASLSQTYDATAKAATASTTATGASSFVFTYLQGGTVVAAPTNAGSYNVLATLNNANYSGSATGVLVINKADASNSITLSNLVQTYNGSAKSASATTTVTGLSTFTFAYSQAATPVAAPTNAGSYTVEATLHNDNFTGSATSTLVIGKATATIAFGNTTQTYTGSPLPVTATTTPANLSGVEVQYSSASYASSTTAPTNAGTYAVAATLTHANYELATSPATTTLVINKANQSITVTTAAPSSAVYNTSFTVAATASSGLPVSYGRTGSLTNSGATYILTSGTTGGTVTYNQAGNENYNAAPQLTASVTATKANQTITWANPAAIVYGTPLSNTQLNATVAGAPYGTAAGALTYTPASGTVLNAGSQTLRVDAAATDNYNAASKTVTLQVDQQTVNPVADTYYTGSSFYWTTSSSSNTATLNLVTTLKTNPNYSGNITTARASFFIRNGTTLTPINGAQNLPVGLVNPGDLTTGTAAANVQYSISGSTTILNIAVVVTGNYKSINSSSTDKEVTVAVPTPGGQIAGGGKFDATSSAGYVKGSAGFAFYVQYNKSLKNPQGGVEVTVNSKFDRNGIETPTMHTYKLKSNAISVLATTNPTAQFSSKANIAEIVNGVAQSIEGNCTMQLDMYDGLRNASVTAPAAQIDSLAITVYRSNGGVWYSSKWNGVKTVRRTVAFIDEVSVAGAPAQARVTAVTTSSPAVLSTATSTSALKSVDQSLEVYPNPMSDKATVRFTAPAGGKAQVYLYNGVGSLVSTLYNAEIVGGHEYTLPLSSENLPEGVYMCRLIVNGKVENKRVVVAH</sequence>
<dbReference type="InterPro" id="IPR036179">
    <property type="entry name" value="Ig-like_dom_sf"/>
</dbReference>
<dbReference type="SUPFAM" id="SSF48726">
    <property type="entry name" value="Immunoglobulin"/>
    <property type="match status" value="1"/>
</dbReference>
<dbReference type="RefSeq" id="WP_245120063.1">
    <property type="nucleotide sequence ID" value="NZ_CP095061.1"/>
</dbReference>
<dbReference type="Gene3D" id="2.60.40.10">
    <property type="entry name" value="Immunoglobulins"/>
    <property type="match status" value="1"/>
</dbReference>
<gene>
    <name evidence="2" type="ORF">MUN86_21675</name>
</gene>
<proteinExistence type="predicted"/>
<keyword evidence="3" id="KW-1185">Reference proteome</keyword>
<evidence type="ECO:0000259" key="1">
    <source>
        <dbReference type="PROSITE" id="PS50835"/>
    </source>
</evidence>
<dbReference type="InterPro" id="IPR007110">
    <property type="entry name" value="Ig-like_dom"/>
</dbReference>
<dbReference type="Pfam" id="PF19081">
    <property type="entry name" value="Ig_7"/>
    <property type="match status" value="1"/>
</dbReference>
<organism evidence="2 3">
    <name type="scientific">Hymenobacter volaticus</name>
    <dbReference type="NCBI Taxonomy" id="2932254"/>
    <lineage>
        <taxon>Bacteria</taxon>
        <taxon>Pseudomonadati</taxon>
        <taxon>Bacteroidota</taxon>
        <taxon>Cytophagia</taxon>
        <taxon>Cytophagales</taxon>
        <taxon>Hymenobacteraceae</taxon>
        <taxon>Hymenobacter</taxon>
    </lineage>
</organism>
<dbReference type="NCBIfam" id="TIGR04183">
    <property type="entry name" value="Por_Secre_tail"/>
    <property type="match status" value="1"/>
</dbReference>
<protein>
    <submittedName>
        <fullName evidence="2">MBG domain-containing protein</fullName>
    </submittedName>
</protein>
<dbReference type="EMBL" id="CP095061">
    <property type="protein sequence ID" value="UOQ66085.1"/>
    <property type="molecule type" value="Genomic_DNA"/>
</dbReference>
<evidence type="ECO:0000313" key="2">
    <source>
        <dbReference type="EMBL" id="UOQ66085.1"/>
    </source>
</evidence>
<accession>A0ABY4G5B2</accession>